<dbReference type="AlphaFoldDB" id="A0A383DVB4"/>
<dbReference type="InterPro" id="IPR013783">
    <property type="entry name" value="Ig-like_fold"/>
</dbReference>
<accession>A0A383DVB4</accession>
<feature type="non-terminal residue" evidence="1">
    <location>
        <position position="234"/>
    </location>
</feature>
<evidence type="ECO:0000313" key="1">
    <source>
        <dbReference type="EMBL" id="SVE47788.1"/>
    </source>
</evidence>
<dbReference type="Gene3D" id="2.60.40.10">
    <property type="entry name" value="Immunoglobulins"/>
    <property type="match status" value="1"/>
</dbReference>
<feature type="non-terminal residue" evidence="1">
    <location>
        <position position="1"/>
    </location>
</feature>
<dbReference type="EMBL" id="UINC01220048">
    <property type="protein sequence ID" value="SVE47788.1"/>
    <property type="molecule type" value="Genomic_DNA"/>
</dbReference>
<sequence>LAAPLFQDSDGTISRVEFYLNGKLFRIDDKEPFYGIFSPESSAPLFNANREWEITMVGIDNDDNRVAMTTSGVVAGAVTFPDIAITQPAASTRVVDGEEVEIVIEVTGANTSQLGLHQATAGDTNGTVLLYSNGQEIGAVDEIGLGSGVFSFKWPAKEVYATSDHKVDIVAIASLPDTNANGVTVKPVLVSGPLTIEVHMRDPVNDPQAAIIQAYQDLLFHTPSDDEVAMILAN</sequence>
<name>A0A383DVB4_9ZZZZ</name>
<organism evidence="1">
    <name type="scientific">marine metagenome</name>
    <dbReference type="NCBI Taxonomy" id="408172"/>
    <lineage>
        <taxon>unclassified sequences</taxon>
        <taxon>metagenomes</taxon>
        <taxon>ecological metagenomes</taxon>
    </lineage>
</organism>
<reference evidence="1" key="1">
    <citation type="submission" date="2018-05" db="EMBL/GenBank/DDBJ databases">
        <authorList>
            <person name="Lanie J.A."/>
            <person name="Ng W.-L."/>
            <person name="Kazmierczak K.M."/>
            <person name="Andrzejewski T.M."/>
            <person name="Davidsen T.M."/>
            <person name="Wayne K.J."/>
            <person name="Tettelin H."/>
            <person name="Glass J.I."/>
            <person name="Rusch D."/>
            <person name="Podicherti R."/>
            <person name="Tsui H.-C.T."/>
            <person name="Winkler M.E."/>
        </authorList>
    </citation>
    <scope>NUCLEOTIDE SEQUENCE</scope>
</reference>
<proteinExistence type="predicted"/>
<protein>
    <submittedName>
        <fullName evidence="1">Uncharacterized protein</fullName>
    </submittedName>
</protein>
<gene>
    <name evidence="1" type="ORF">METZ01_LOCUS500642</name>
</gene>